<comment type="caution">
    <text evidence="3">The sequence shown here is derived from an EMBL/GenBank/DDBJ whole genome shotgun (WGS) entry which is preliminary data.</text>
</comment>
<sequence>MRKNRKSSEKIMTYHELEQVELTNMCAIIDEKTHKVLVQERKKSWTGIAFPGGHLEKGEALVPSTIREIKEETGLDITNLKLCGVKDWFEPEKNRRYMVFLYSTTEFSGQLINETDEGKVFWQDINQLANLNLASSFLEMADMMLHSTYSEFVYEIDGEHWEKKFY</sequence>
<evidence type="ECO:0000259" key="2">
    <source>
        <dbReference type="PROSITE" id="PS51462"/>
    </source>
</evidence>
<protein>
    <submittedName>
        <fullName evidence="3">NTP pyrophosphohydrolases including oxidative damage repair enzymes</fullName>
    </submittedName>
</protein>
<dbReference type="EMBL" id="BBSI01000023">
    <property type="protein sequence ID" value="GAM80568.1"/>
    <property type="molecule type" value="Genomic_DNA"/>
</dbReference>
<dbReference type="GO" id="GO:0016787">
    <property type="term" value="F:hydrolase activity"/>
    <property type="evidence" value="ECO:0007669"/>
    <property type="project" value="UniProtKB-KW"/>
</dbReference>
<dbReference type="AlphaFoldDB" id="A0A0B8R048"/>
<dbReference type="Proteomes" id="UP000031847">
    <property type="component" value="Unassembled WGS sequence"/>
</dbReference>
<organism evidence="3 4">
    <name type="scientific">Lactococcus lactis subsp. lactis</name>
    <name type="common">Streptococcus lactis</name>
    <dbReference type="NCBI Taxonomy" id="1360"/>
    <lineage>
        <taxon>Bacteria</taxon>
        <taxon>Bacillati</taxon>
        <taxon>Bacillota</taxon>
        <taxon>Bacilli</taxon>
        <taxon>Lactobacillales</taxon>
        <taxon>Streptococcaceae</taxon>
        <taxon>Lactococcus</taxon>
    </lineage>
</organism>
<dbReference type="PANTHER" id="PTHR43736">
    <property type="entry name" value="ADP-RIBOSE PYROPHOSPHATASE"/>
    <property type="match status" value="1"/>
</dbReference>
<dbReference type="Pfam" id="PF00293">
    <property type="entry name" value="NUDIX"/>
    <property type="match status" value="1"/>
</dbReference>
<evidence type="ECO:0000256" key="1">
    <source>
        <dbReference type="ARBA" id="ARBA00005582"/>
    </source>
</evidence>
<comment type="similarity">
    <text evidence="1">Belongs to the Nudix hydrolase family.</text>
</comment>
<evidence type="ECO:0000313" key="4">
    <source>
        <dbReference type="Proteomes" id="UP000031847"/>
    </source>
</evidence>
<reference evidence="3 4" key="1">
    <citation type="submission" date="2015-01" db="EMBL/GenBank/DDBJ databases">
        <title>Lactococcus lactis subsp.lactis JCM 5805 whole genome shotgun sequence.</title>
        <authorList>
            <person name="Fujii T."/>
            <person name="Tomita Y."/>
            <person name="Ikushima S."/>
            <person name="Fujiwara D."/>
        </authorList>
    </citation>
    <scope>NUCLEOTIDE SEQUENCE [LARGE SCALE GENOMIC DNA]</scope>
    <source>
        <strain evidence="3 4">JCM 5805</strain>
    </source>
</reference>
<dbReference type="InterPro" id="IPR015797">
    <property type="entry name" value="NUDIX_hydrolase-like_dom_sf"/>
</dbReference>
<accession>A0A0B8R048</accession>
<proteinExistence type="inferred from homology"/>
<evidence type="ECO:0000313" key="3">
    <source>
        <dbReference type="EMBL" id="GAM80568.1"/>
    </source>
</evidence>
<name>A0A0B8R048_LACLL</name>
<dbReference type="PANTHER" id="PTHR43736:SF1">
    <property type="entry name" value="DIHYDRONEOPTERIN TRIPHOSPHATE DIPHOSPHATASE"/>
    <property type="match status" value="1"/>
</dbReference>
<dbReference type="SUPFAM" id="SSF55811">
    <property type="entry name" value="Nudix"/>
    <property type="match status" value="1"/>
</dbReference>
<dbReference type="InterPro" id="IPR000086">
    <property type="entry name" value="NUDIX_hydrolase_dom"/>
</dbReference>
<keyword evidence="3" id="KW-0378">Hydrolase</keyword>
<gene>
    <name evidence="3" type="ORF">JCM5805K_1680</name>
</gene>
<feature type="domain" description="Nudix hydrolase" evidence="2">
    <location>
        <begin position="19"/>
        <end position="145"/>
    </location>
</feature>
<dbReference type="Gene3D" id="3.90.79.10">
    <property type="entry name" value="Nucleoside Triphosphate Pyrophosphohydrolase"/>
    <property type="match status" value="1"/>
</dbReference>
<dbReference type="PROSITE" id="PS51462">
    <property type="entry name" value="NUDIX"/>
    <property type="match status" value="1"/>
</dbReference>
<dbReference type="CDD" id="cd18875">
    <property type="entry name" value="NUDIX_Hydrolase"/>
    <property type="match status" value="1"/>
</dbReference>